<organism evidence="6 7">
    <name type="scientific">Lignipirellula cremea</name>
    <dbReference type="NCBI Taxonomy" id="2528010"/>
    <lineage>
        <taxon>Bacteria</taxon>
        <taxon>Pseudomonadati</taxon>
        <taxon>Planctomycetota</taxon>
        <taxon>Planctomycetia</taxon>
        <taxon>Pirellulales</taxon>
        <taxon>Pirellulaceae</taxon>
        <taxon>Lignipirellula</taxon>
    </lineage>
</organism>
<evidence type="ECO:0000259" key="5">
    <source>
        <dbReference type="PROSITE" id="PS51007"/>
    </source>
</evidence>
<sequence precursor="true">MPAAVRNLLWLLLLLAASPVWAEKHTGVLNIKPAEISSDASVKYDYPIVYVRSPRWVEDRGEQRPARWAEFAHAFSVTPGSDLMLLYPDGKEELLVAGGEGAVQDPYVSFDGETVYYTHFHQATSEPNAAGADIYRIHVPSRKIVQLTKQEFAPSYPGEDQRYGVYHMHPCPVPGGRVAFVSSRNGYLPSPKSYPQISMQLHTMDDDGQNLETIGHFNLAGALHPVILKDGRLLFSSLENMGLRNYILWGIWSIHPDGSNWAPVVSALHGHSSPSAWHFQTQLSDENVVVELYYNQNQKGFGSLFRIPPTAPAGESAFGPGDIADERNPGWDFLGYNGKSFRVPFTPNGMTSLTPWIRTNDFPAWPADAADENSPRIGKVTHPCGAPDNHLLLSWTLGPIGGSAGAVRPHMGPQPIDSGIYLVKNAEATTEPGQMLLIKNDPKYNEQWPRPLVSYQRVYGVAEPKNLSRKTPPQHAEQLPPGTPFGLVGTSSFYKRESAPMGQVEPGSVTSTFPKNYRGQSWNPYDSEFTGTIWNWQGQGSDAGRYDNSDIHAVRILAFEPNASTKAAGNRYGYPAFSNHAMERLRILGEVPLRKFQGEQQPLDPDGNPDTSFLARIPADVAFTFQTIDRRGMVLNMAQTWHQVRPGEARQDCGGCHAHSQQPTLFEDTIAATPNYEVFDLTDRTPLLTSPENDASGQRWDADNATGLRYVDGPQDVEYHRDIKPIFARSCVACHSGKTGKAAAGLVLDDDETLIDNLPGTYFRLAEDQRARFSPRRLEARNNGEQYVVRDLFHRHMGSHYVWKFQSRRSLLAWKIFGERLDGWDNDEIPSEFVGPTDPRRKLLHLPGGEAPTAEHRLYLGDIDFTGSIMPPPAAVAQGKAAALSDEDRRTIVRWIDLGCPIDLANLAVPKAGERIASGFLDDDQRPTLTLAQPARIQTQPLQSILIGMHDYNSGLDLDSFEVTADFPVNGAPAGENLASQFQSLPGYRWELKLDQPLALQQGKVVVLIKDQQGNQSQIDRVFTQSGK</sequence>
<protein>
    <recommendedName>
        <fullName evidence="5">Cytochrome c domain-containing protein</fullName>
    </recommendedName>
</protein>
<proteinExistence type="predicted"/>
<evidence type="ECO:0000256" key="3">
    <source>
        <dbReference type="PROSITE-ProRule" id="PRU00433"/>
    </source>
</evidence>
<dbReference type="Proteomes" id="UP000317648">
    <property type="component" value="Chromosome"/>
</dbReference>
<keyword evidence="2 3" id="KW-0408">Iron</keyword>
<dbReference type="AlphaFoldDB" id="A0A518E349"/>
<dbReference type="OrthoDB" id="221261at2"/>
<dbReference type="GO" id="GO:0020037">
    <property type="term" value="F:heme binding"/>
    <property type="evidence" value="ECO:0007669"/>
    <property type="project" value="InterPro"/>
</dbReference>
<keyword evidence="7" id="KW-1185">Reference proteome</keyword>
<dbReference type="GO" id="GO:0046872">
    <property type="term" value="F:metal ion binding"/>
    <property type="evidence" value="ECO:0007669"/>
    <property type="project" value="UniProtKB-KW"/>
</dbReference>
<dbReference type="InterPro" id="IPR009056">
    <property type="entry name" value="Cyt_c-like_dom"/>
</dbReference>
<dbReference type="InterPro" id="IPR040698">
    <property type="entry name" value="HZS_alpha_mid"/>
</dbReference>
<feature type="chain" id="PRO_5021996194" description="Cytochrome c domain-containing protein" evidence="4">
    <location>
        <begin position="23"/>
        <end position="1028"/>
    </location>
</feature>
<dbReference type="EMBL" id="CP036433">
    <property type="protein sequence ID" value="QDU98521.1"/>
    <property type="molecule type" value="Genomic_DNA"/>
</dbReference>
<keyword evidence="4" id="KW-0732">Signal</keyword>
<feature type="domain" description="Cytochrome c" evidence="5">
    <location>
        <begin position="702"/>
        <end position="900"/>
    </location>
</feature>
<dbReference type="Pfam" id="PF18582">
    <property type="entry name" value="HZS_alpha"/>
    <property type="match status" value="1"/>
</dbReference>
<keyword evidence="1 3" id="KW-0479">Metal-binding</keyword>
<dbReference type="RefSeq" id="WP_145057847.1">
    <property type="nucleotide sequence ID" value="NZ_CP036433.1"/>
</dbReference>
<dbReference type="GO" id="GO:0009055">
    <property type="term" value="F:electron transfer activity"/>
    <property type="evidence" value="ECO:0007669"/>
    <property type="project" value="InterPro"/>
</dbReference>
<gene>
    <name evidence="6" type="ORF">Pla8534_63900</name>
</gene>
<evidence type="ECO:0000256" key="1">
    <source>
        <dbReference type="ARBA" id="ARBA00022723"/>
    </source>
</evidence>
<evidence type="ECO:0000313" key="7">
    <source>
        <dbReference type="Proteomes" id="UP000317648"/>
    </source>
</evidence>
<evidence type="ECO:0000313" key="6">
    <source>
        <dbReference type="EMBL" id="QDU98521.1"/>
    </source>
</evidence>
<dbReference type="InterPro" id="IPR011042">
    <property type="entry name" value="6-blade_b-propeller_TolB-like"/>
</dbReference>
<feature type="signal peptide" evidence="4">
    <location>
        <begin position="1"/>
        <end position="22"/>
    </location>
</feature>
<accession>A0A518E349</accession>
<dbReference type="PROSITE" id="PS51007">
    <property type="entry name" value="CYTC"/>
    <property type="match status" value="1"/>
</dbReference>
<keyword evidence="3" id="KW-0349">Heme</keyword>
<name>A0A518E349_9BACT</name>
<dbReference type="Gene3D" id="2.120.10.30">
    <property type="entry name" value="TolB, C-terminal domain"/>
    <property type="match status" value="1"/>
</dbReference>
<dbReference type="KEGG" id="lcre:Pla8534_63900"/>
<reference evidence="6 7" key="1">
    <citation type="submission" date="2019-02" db="EMBL/GenBank/DDBJ databases">
        <title>Deep-cultivation of Planctomycetes and their phenomic and genomic characterization uncovers novel biology.</title>
        <authorList>
            <person name="Wiegand S."/>
            <person name="Jogler M."/>
            <person name="Boedeker C."/>
            <person name="Pinto D."/>
            <person name="Vollmers J."/>
            <person name="Rivas-Marin E."/>
            <person name="Kohn T."/>
            <person name="Peeters S.H."/>
            <person name="Heuer A."/>
            <person name="Rast P."/>
            <person name="Oberbeckmann S."/>
            <person name="Bunk B."/>
            <person name="Jeske O."/>
            <person name="Meyerdierks A."/>
            <person name="Storesund J.E."/>
            <person name="Kallscheuer N."/>
            <person name="Luecker S."/>
            <person name="Lage O.M."/>
            <person name="Pohl T."/>
            <person name="Merkel B.J."/>
            <person name="Hornburger P."/>
            <person name="Mueller R.-W."/>
            <person name="Bruemmer F."/>
            <person name="Labrenz M."/>
            <person name="Spormann A.M."/>
            <person name="Op den Camp H."/>
            <person name="Overmann J."/>
            <person name="Amann R."/>
            <person name="Jetten M.S.M."/>
            <person name="Mascher T."/>
            <person name="Medema M.H."/>
            <person name="Devos D.P."/>
            <person name="Kaster A.-K."/>
            <person name="Ovreas L."/>
            <person name="Rohde M."/>
            <person name="Galperin M.Y."/>
            <person name="Jogler C."/>
        </authorList>
    </citation>
    <scope>NUCLEOTIDE SEQUENCE [LARGE SCALE GENOMIC DNA]</scope>
    <source>
        <strain evidence="6 7">Pla85_3_4</strain>
    </source>
</reference>
<dbReference type="SUPFAM" id="SSF82171">
    <property type="entry name" value="DPP6 N-terminal domain-like"/>
    <property type="match status" value="1"/>
</dbReference>
<evidence type="ECO:0000256" key="2">
    <source>
        <dbReference type="ARBA" id="ARBA00023004"/>
    </source>
</evidence>
<evidence type="ECO:0000256" key="4">
    <source>
        <dbReference type="SAM" id="SignalP"/>
    </source>
</evidence>